<dbReference type="PANTHER" id="PTHR10953:SF102">
    <property type="entry name" value="ADENYLYLTRANSFERASE AND SULFURTRANSFERASE MOCS3"/>
    <property type="match status" value="1"/>
</dbReference>
<dbReference type="SUPFAM" id="SSF69572">
    <property type="entry name" value="Activating enzymes of the ubiquitin-like proteins"/>
    <property type="match status" value="1"/>
</dbReference>
<gene>
    <name evidence="3" type="ORF">B1199_01465</name>
</gene>
<protein>
    <recommendedName>
        <fullName evidence="2">THIF-type NAD/FAD binding fold domain-containing protein</fullName>
    </recommendedName>
</protein>
<evidence type="ECO:0000259" key="2">
    <source>
        <dbReference type="Pfam" id="PF00899"/>
    </source>
</evidence>
<evidence type="ECO:0000313" key="4">
    <source>
        <dbReference type="Proteomes" id="UP000194841"/>
    </source>
</evidence>
<dbReference type="InterPro" id="IPR045886">
    <property type="entry name" value="ThiF/MoeB/HesA"/>
</dbReference>
<dbReference type="EMBL" id="MWPV01000001">
    <property type="protein sequence ID" value="OUL58979.1"/>
    <property type="molecule type" value="Genomic_DNA"/>
</dbReference>
<dbReference type="Gene3D" id="3.40.50.720">
    <property type="entry name" value="NAD(P)-binding Rossmann-like Domain"/>
    <property type="match status" value="1"/>
</dbReference>
<dbReference type="NCBIfam" id="NF004281">
    <property type="entry name" value="PRK05690.1"/>
    <property type="match status" value="1"/>
</dbReference>
<evidence type="ECO:0000313" key="3">
    <source>
        <dbReference type="EMBL" id="OUL58979.1"/>
    </source>
</evidence>
<comment type="caution">
    <text evidence="3">The sequence shown here is derived from an EMBL/GenBank/DDBJ whole genome shotgun (WGS) entry which is preliminary data.</text>
</comment>
<comment type="similarity">
    <text evidence="1">Belongs to the HesA/MoeB/ThiF family.</text>
</comment>
<organism evidence="3 4">
    <name type="scientific">Pseudoalteromonas ulvae</name>
    <dbReference type="NCBI Taxonomy" id="107327"/>
    <lineage>
        <taxon>Bacteria</taxon>
        <taxon>Pseudomonadati</taxon>
        <taxon>Pseudomonadota</taxon>
        <taxon>Gammaproteobacteria</taxon>
        <taxon>Alteromonadales</taxon>
        <taxon>Pseudoalteromonadaceae</taxon>
        <taxon>Pseudoalteromonas</taxon>
    </lineage>
</organism>
<evidence type="ECO:0000256" key="1">
    <source>
        <dbReference type="ARBA" id="ARBA00009919"/>
    </source>
</evidence>
<dbReference type="GO" id="GO:0016779">
    <property type="term" value="F:nucleotidyltransferase activity"/>
    <property type="evidence" value="ECO:0007669"/>
    <property type="project" value="TreeGrafter"/>
</dbReference>
<dbReference type="FunFam" id="3.40.50.720:FF:000080">
    <property type="entry name" value="Thiazole biosynthesis adenylyltransferase ThiF"/>
    <property type="match status" value="1"/>
</dbReference>
<keyword evidence="4" id="KW-1185">Reference proteome</keyword>
<dbReference type="OrthoDB" id="9804286at2"/>
<name>A0A244CUQ7_PSEDV</name>
<sequence length="250" mass="27706">MELDHKNTMRYCRHILLPLVQEEGQERFLESHVVVIGAGGLGCAVLPYLAAAGIGTLTLFDHDEVDITNLQRQILHTEQSVGVNKAHSAHKMLNQINSTIQLNIIDKAFSAEYTHIIELADVIVDCSDNLETRLLLNELCWRYRTPLISGSAIRMEGQVIHFPMRAQDPCYACVTSLFGEQSLTCMEAGVLSPVVGTIGTIQATEALKSLLCLPPEKVSMTLYDARYLQFNTFDINKRSGCPICSIRAAD</sequence>
<dbReference type="CDD" id="cd00757">
    <property type="entry name" value="ThiF_MoeB_HesA_family"/>
    <property type="match status" value="1"/>
</dbReference>
<dbReference type="GO" id="GO:0004792">
    <property type="term" value="F:thiosulfate-cyanide sulfurtransferase activity"/>
    <property type="evidence" value="ECO:0007669"/>
    <property type="project" value="TreeGrafter"/>
</dbReference>
<dbReference type="Proteomes" id="UP000194841">
    <property type="component" value="Unassembled WGS sequence"/>
</dbReference>
<accession>A0A244CUQ7</accession>
<dbReference type="AlphaFoldDB" id="A0A244CUQ7"/>
<dbReference type="InterPro" id="IPR000594">
    <property type="entry name" value="ThiF_NAD_FAD-bd"/>
</dbReference>
<feature type="domain" description="THIF-type NAD/FAD binding fold" evidence="2">
    <location>
        <begin position="11"/>
        <end position="242"/>
    </location>
</feature>
<reference evidence="3 4" key="1">
    <citation type="submission" date="2017-02" db="EMBL/GenBank/DDBJ databases">
        <title>Pseudoalteromonas ulvae TC14 Genome.</title>
        <authorList>
            <person name="Molmeret M."/>
        </authorList>
    </citation>
    <scope>NUCLEOTIDE SEQUENCE [LARGE SCALE GENOMIC DNA]</scope>
    <source>
        <strain evidence="3">TC14</strain>
    </source>
</reference>
<proteinExistence type="inferred from homology"/>
<dbReference type="RefSeq" id="WP_086742360.1">
    <property type="nucleotide sequence ID" value="NZ_MWPV01000001.1"/>
</dbReference>
<dbReference type="Pfam" id="PF00899">
    <property type="entry name" value="ThiF"/>
    <property type="match status" value="1"/>
</dbReference>
<dbReference type="GO" id="GO:0008641">
    <property type="term" value="F:ubiquitin-like modifier activating enzyme activity"/>
    <property type="evidence" value="ECO:0007669"/>
    <property type="project" value="InterPro"/>
</dbReference>
<dbReference type="PANTHER" id="PTHR10953">
    <property type="entry name" value="UBIQUITIN-ACTIVATING ENZYME E1"/>
    <property type="match status" value="1"/>
</dbReference>
<dbReference type="GO" id="GO:0005737">
    <property type="term" value="C:cytoplasm"/>
    <property type="evidence" value="ECO:0007669"/>
    <property type="project" value="TreeGrafter"/>
</dbReference>
<dbReference type="InterPro" id="IPR035985">
    <property type="entry name" value="Ubiquitin-activating_enz"/>
</dbReference>